<dbReference type="EMBL" id="AHFK01000018">
    <property type="protein sequence ID" value="EOQ19730.1"/>
    <property type="molecule type" value="Genomic_DNA"/>
</dbReference>
<sequence>MKQAVIYMENVEEEILEVDFFSLQDIADVLKSKGIAMSNVIMIDFKNTPVTIG</sequence>
<reference evidence="1 2" key="1">
    <citation type="submission" date="2012-12" db="EMBL/GenBank/DDBJ databases">
        <title>The Genome Sequence of Bacillus cereus VD184.</title>
        <authorList>
            <consortium name="The Broad Institute Genome Sequencing Platform"/>
            <consortium name="The Broad Institute Genome Sequencing Center for Infectious Disease"/>
            <person name="Feldgarden M."/>
            <person name="Van der Auwera G.A."/>
            <person name="Mahillon J."/>
            <person name="Duprez V."/>
            <person name="Timmery S."/>
            <person name="Mattelet C."/>
            <person name="Dierick K."/>
            <person name="Sun M."/>
            <person name="Yu Z."/>
            <person name="Zhu L."/>
            <person name="Hu X."/>
            <person name="Shank E.B."/>
            <person name="Swiecicka I."/>
            <person name="Hansen B.M."/>
            <person name="Andrup L."/>
            <person name="Walker B."/>
            <person name="Young S.K."/>
            <person name="Zeng Q."/>
            <person name="Gargeya S."/>
            <person name="Fitzgerald M."/>
            <person name="Haas B."/>
            <person name="Abouelleil A."/>
            <person name="Alvarado L."/>
            <person name="Arachchi H.M."/>
            <person name="Berlin A.M."/>
            <person name="Chapman S.B."/>
            <person name="Dewar J."/>
            <person name="Goldberg J."/>
            <person name="Griggs A."/>
            <person name="Gujja S."/>
            <person name="Hansen M."/>
            <person name="Howarth C."/>
            <person name="Imamovic A."/>
            <person name="Larimer J."/>
            <person name="McCowan C."/>
            <person name="Murphy C."/>
            <person name="Neiman D."/>
            <person name="Pearson M."/>
            <person name="Priest M."/>
            <person name="Roberts A."/>
            <person name="Saif S."/>
            <person name="Shea T."/>
            <person name="Sisk P."/>
            <person name="Sykes S."/>
            <person name="Wortman J."/>
            <person name="Nusbaum C."/>
            <person name="Birren B."/>
        </authorList>
    </citation>
    <scope>NUCLEOTIDE SEQUENCE [LARGE SCALE GENOMIC DNA]</scope>
    <source>
        <strain evidence="1 2">VD184</strain>
    </source>
</reference>
<dbReference type="RefSeq" id="WP_016121691.1">
    <property type="nucleotide sequence ID" value="NZ_KB976820.1"/>
</dbReference>
<evidence type="ECO:0000313" key="2">
    <source>
        <dbReference type="Proteomes" id="UP000014028"/>
    </source>
</evidence>
<dbReference type="Proteomes" id="UP000014028">
    <property type="component" value="Unassembled WGS sequence"/>
</dbReference>
<evidence type="ECO:0000313" key="1">
    <source>
        <dbReference type="EMBL" id="EOQ19730.1"/>
    </source>
</evidence>
<name>A0A9W5VV63_BACCE</name>
<dbReference type="AlphaFoldDB" id="A0A9W5VV63"/>
<organism evidence="1 2">
    <name type="scientific">Bacillus cereus VD184</name>
    <dbReference type="NCBI Taxonomy" id="1053242"/>
    <lineage>
        <taxon>Bacteria</taxon>
        <taxon>Bacillati</taxon>
        <taxon>Bacillota</taxon>
        <taxon>Bacilli</taxon>
        <taxon>Bacillales</taxon>
        <taxon>Bacillaceae</taxon>
        <taxon>Bacillus</taxon>
        <taxon>Bacillus cereus group</taxon>
    </lineage>
</organism>
<proteinExistence type="predicted"/>
<protein>
    <submittedName>
        <fullName evidence="1">Uncharacterized protein</fullName>
    </submittedName>
</protein>
<comment type="caution">
    <text evidence="1">The sequence shown here is derived from an EMBL/GenBank/DDBJ whole genome shotgun (WGS) entry which is preliminary data.</text>
</comment>
<gene>
    <name evidence="1" type="ORF">IKC_04204</name>
</gene>
<accession>A0A9W5VV63</accession>